<proteinExistence type="inferred from homology"/>
<dbReference type="SUPFAM" id="SSF51735">
    <property type="entry name" value="NAD(P)-binding Rossmann-fold domains"/>
    <property type="match status" value="1"/>
</dbReference>
<evidence type="ECO:0000256" key="1">
    <source>
        <dbReference type="ARBA" id="ARBA00006484"/>
    </source>
</evidence>
<dbReference type="EC" id="1.2.1.-" evidence="4"/>
<accession>A0A6N3F4D5</accession>
<dbReference type="Pfam" id="PF00106">
    <property type="entry name" value="adh_short"/>
    <property type="match status" value="1"/>
</dbReference>
<keyword evidence="2 4" id="KW-0560">Oxidoreductase</keyword>
<dbReference type="InterPro" id="IPR036291">
    <property type="entry name" value="NAD(P)-bd_dom_sf"/>
</dbReference>
<dbReference type="EMBL" id="CACRUO010000059">
    <property type="protein sequence ID" value="VYU46746.1"/>
    <property type="molecule type" value="Genomic_DNA"/>
</dbReference>
<name>A0A6N3F4D5_STASI</name>
<dbReference type="PANTHER" id="PTHR44196:SF1">
    <property type="entry name" value="DEHYDROGENASE_REDUCTASE SDR FAMILY MEMBER 7B"/>
    <property type="match status" value="1"/>
</dbReference>
<dbReference type="CDD" id="cd05233">
    <property type="entry name" value="SDR_c"/>
    <property type="match status" value="1"/>
</dbReference>
<evidence type="ECO:0000256" key="2">
    <source>
        <dbReference type="ARBA" id="ARBA00023002"/>
    </source>
</evidence>
<evidence type="ECO:0000313" key="4">
    <source>
        <dbReference type="EMBL" id="VYU46746.1"/>
    </source>
</evidence>
<dbReference type="SMART" id="SM00822">
    <property type="entry name" value="PKS_KR"/>
    <property type="match status" value="1"/>
</dbReference>
<dbReference type="InterPro" id="IPR057326">
    <property type="entry name" value="KR_dom"/>
</dbReference>
<dbReference type="GO" id="GO:0016491">
    <property type="term" value="F:oxidoreductase activity"/>
    <property type="evidence" value="ECO:0007669"/>
    <property type="project" value="UniProtKB-KW"/>
</dbReference>
<dbReference type="Gene3D" id="3.40.50.720">
    <property type="entry name" value="NAD(P)-binding Rossmann-like Domain"/>
    <property type="match status" value="1"/>
</dbReference>
<dbReference type="AlphaFoldDB" id="A0A6N3F4D5"/>
<feature type="domain" description="Ketoreductase" evidence="3">
    <location>
        <begin position="7"/>
        <end position="180"/>
    </location>
</feature>
<sequence>MQQIIGKHFIVTGGTSGLGYALTQQLLAKGAHVTLLVRNIEKFNETHFPVNQHLLDSKYCDLNDATDIHQLTFSKPIDGFIHSAGLGYFKPILQHSEQEMIETYTINVLHFNLLLSQLAPYFTQHPFIVGVSSLAAFSIQTASGHYAASKAGFNQVLNTLRLEQPDYQVTVVNAGPIRTPFHAKADPTLNYAAQVDKFMLDPNVLARDIISATLKGKAEVNRPKWLHKLLKIYQLSPRTLERLAPQLFNNKNS</sequence>
<gene>
    <name evidence="4" type="primary">acr1</name>
    <name evidence="4" type="ORF">SSLFYP27_02306</name>
</gene>
<dbReference type="GO" id="GO:0016020">
    <property type="term" value="C:membrane"/>
    <property type="evidence" value="ECO:0007669"/>
    <property type="project" value="TreeGrafter"/>
</dbReference>
<evidence type="ECO:0000259" key="3">
    <source>
        <dbReference type="SMART" id="SM00822"/>
    </source>
</evidence>
<comment type="similarity">
    <text evidence="1">Belongs to the short-chain dehydrogenases/reductases (SDR) family.</text>
</comment>
<dbReference type="InterPro" id="IPR002347">
    <property type="entry name" value="SDR_fam"/>
</dbReference>
<organism evidence="4">
    <name type="scientific">Staphylococcus simulans</name>
    <dbReference type="NCBI Taxonomy" id="1286"/>
    <lineage>
        <taxon>Bacteria</taxon>
        <taxon>Bacillati</taxon>
        <taxon>Bacillota</taxon>
        <taxon>Bacilli</taxon>
        <taxon>Bacillales</taxon>
        <taxon>Staphylococcaceae</taxon>
        <taxon>Staphylococcus</taxon>
    </lineage>
</organism>
<dbReference type="PANTHER" id="PTHR44196">
    <property type="entry name" value="DEHYDROGENASE/REDUCTASE SDR FAMILY MEMBER 7B"/>
    <property type="match status" value="1"/>
</dbReference>
<protein>
    <submittedName>
        <fullName evidence="4">Fatty acyl-CoA reductase</fullName>
        <ecNumber evidence="4">1.2.1.-</ecNumber>
    </submittedName>
</protein>
<dbReference type="PRINTS" id="PR00081">
    <property type="entry name" value="GDHRDH"/>
</dbReference>
<dbReference type="RefSeq" id="WP_422048892.1">
    <property type="nucleotide sequence ID" value="NZ_CACRUO010000059.1"/>
</dbReference>
<reference evidence="4" key="1">
    <citation type="submission" date="2019-11" db="EMBL/GenBank/DDBJ databases">
        <authorList>
            <person name="Feng L."/>
        </authorList>
    </citation>
    <scope>NUCLEOTIDE SEQUENCE</scope>
    <source>
        <strain evidence="4">SsimulansLFYP27</strain>
    </source>
</reference>